<evidence type="ECO:0000256" key="7">
    <source>
        <dbReference type="ARBA" id="ARBA00022660"/>
    </source>
</evidence>
<evidence type="ECO:0000256" key="5">
    <source>
        <dbReference type="ARBA" id="ARBA00021008"/>
    </source>
</evidence>
<feature type="transmembrane region" description="Helical" evidence="18">
    <location>
        <begin position="260"/>
        <end position="278"/>
    </location>
</feature>
<keyword evidence="6" id="KW-0813">Transport</keyword>
<evidence type="ECO:0000256" key="8">
    <source>
        <dbReference type="ARBA" id="ARBA00022692"/>
    </source>
</evidence>
<dbReference type="PRINTS" id="PR01436">
    <property type="entry name" value="NADHDHGNASE2"/>
</dbReference>
<evidence type="ECO:0000256" key="13">
    <source>
        <dbReference type="ARBA" id="ARBA00023027"/>
    </source>
</evidence>
<evidence type="ECO:0000256" key="3">
    <source>
        <dbReference type="ARBA" id="ARBA00007012"/>
    </source>
</evidence>
<dbReference type="PANTHER" id="PTHR46552">
    <property type="entry name" value="NADH-UBIQUINONE OXIDOREDUCTASE CHAIN 2"/>
    <property type="match status" value="1"/>
</dbReference>
<evidence type="ECO:0000256" key="1">
    <source>
        <dbReference type="ARBA" id="ARBA00003257"/>
    </source>
</evidence>
<proteinExistence type="inferred from homology"/>
<dbReference type="Pfam" id="PF00361">
    <property type="entry name" value="Proton_antipo_M"/>
    <property type="match status" value="1"/>
</dbReference>
<reference evidence="20" key="2">
    <citation type="journal article" date="2020" name="Genomics">
        <title>Contribution to the mitogenome diversity in Delphacinae: Phylogenetic and ecological implications.</title>
        <authorList>
            <person name="Huang Y.-X."/>
            <person name="Ren F.-J."/>
            <person name="Bartlett C.R."/>
            <person name="Wei Y.-S."/>
            <person name="Qin D.-Z."/>
        </authorList>
    </citation>
    <scope>NUCLEOTIDE SEQUENCE</scope>
</reference>
<dbReference type="GeneID" id="62618778"/>
<keyword evidence="11 18" id="KW-0249">Electron transport</keyword>
<evidence type="ECO:0000256" key="16">
    <source>
        <dbReference type="ARBA" id="ARBA00023136"/>
    </source>
</evidence>
<dbReference type="GO" id="GO:0006120">
    <property type="term" value="P:mitochondrial electron transport, NADH to ubiquinone"/>
    <property type="evidence" value="ECO:0007669"/>
    <property type="project" value="InterPro"/>
</dbReference>
<sequence length="319" mass="37641">MKMNSSYLISLMMISMSTIMSMMTNNWLFMWILMEINLFMFMPMMSKKKMNDQSIKYFIIQSFSSHLLVFSILMSSISLTPHKTSILILTSLLMKIGMSPFHFWLPEIMKNLKWKECFMLSTLIKITPMIFVNKMCSLNLMIIPMIMSMITGTMAGFNQFNLKKLMAYSSIFNLTWMTISFLTSKKLTLMFMVIYSLITYKIMKFFMKKNILYLNQLNHLNLKEKITMNLNMLSLMGLPPMMGFIPKWLILKEMIVKSNVLSTFMILTSLMSMFMYMQMNSFSFTNFSIKKKNIKKNKFKSLSIINLIFMPMIMMIMIN</sequence>
<feature type="domain" description="NADH:quinone oxidoreductase/Mrp antiporter transmembrane" evidence="19">
    <location>
        <begin position="25"/>
        <end position="271"/>
    </location>
</feature>
<dbReference type="EC" id="7.1.1.2" evidence="4 18"/>
<evidence type="ECO:0000256" key="4">
    <source>
        <dbReference type="ARBA" id="ARBA00012944"/>
    </source>
</evidence>
<feature type="transmembrane region" description="Helical" evidence="18">
    <location>
        <begin position="138"/>
        <end position="158"/>
    </location>
</feature>
<dbReference type="InterPro" id="IPR001750">
    <property type="entry name" value="ND/Mrp_TM"/>
</dbReference>
<dbReference type="InterPro" id="IPR003917">
    <property type="entry name" value="NADH_UbQ_OxRdtase_chain2"/>
</dbReference>
<evidence type="ECO:0000256" key="11">
    <source>
        <dbReference type="ARBA" id="ARBA00022982"/>
    </source>
</evidence>
<dbReference type="RefSeq" id="YP_009987570.1">
    <property type="nucleotide sequence ID" value="NC_052695.1"/>
</dbReference>
<evidence type="ECO:0000256" key="14">
    <source>
        <dbReference type="ARBA" id="ARBA00023075"/>
    </source>
</evidence>
<keyword evidence="12 18" id="KW-1133">Transmembrane helix</keyword>
<keyword evidence="15 18" id="KW-0496">Mitochondrion</keyword>
<dbReference type="AlphaFoldDB" id="A0A7S5DCG4"/>
<name>A0A7S5DCG4_9HEMI</name>
<keyword evidence="13 18" id="KW-0520">NAD</keyword>
<evidence type="ECO:0000259" key="19">
    <source>
        <dbReference type="Pfam" id="PF00361"/>
    </source>
</evidence>
<dbReference type="GO" id="GO:0008137">
    <property type="term" value="F:NADH dehydrogenase (ubiquinone) activity"/>
    <property type="evidence" value="ECO:0007669"/>
    <property type="project" value="UniProtKB-EC"/>
</dbReference>
<reference evidence="20" key="1">
    <citation type="submission" date="2018-05" db="EMBL/GenBank/DDBJ databases">
        <authorList>
            <person name="Huang Y."/>
            <person name="Qin D."/>
        </authorList>
    </citation>
    <scope>NUCLEOTIDE SEQUENCE</scope>
</reference>
<dbReference type="GO" id="GO:0005743">
    <property type="term" value="C:mitochondrial inner membrane"/>
    <property type="evidence" value="ECO:0007669"/>
    <property type="project" value="UniProtKB-SubCell"/>
</dbReference>
<comment type="function">
    <text evidence="18">Core subunit of the mitochondrial membrane respiratory chain NADH dehydrogenase (Complex I) which catalyzes electron transfer from NADH through the respiratory chain, using ubiquinone as an electron acceptor. Essential for the catalytic activity and assembly of complex I.</text>
</comment>
<keyword evidence="14 18" id="KW-0830">Ubiquinone</keyword>
<evidence type="ECO:0000256" key="6">
    <source>
        <dbReference type="ARBA" id="ARBA00022448"/>
    </source>
</evidence>
<evidence type="ECO:0000313" key="20">
    <source>
        <dbReference type="EMBL" id="QBZ38043.1"/>
    </source>
</evidence>
<comment type="similarity">
    <text evidence="3 18">Belongs to the complex I subunit 2 family.</text>
</comment>
<feature type="transmembrane region" description="Helical" evidence="18">
    <location>
        <begin position="85"/>
        <end position="105"/>
    </location>
</feature>
<comment type="catalytic activity">
    <reaction evidence="17 18">
        <text>a ubiquinone + NADH + 5 H(+)(in) = a ubiquinol + NAD(+) + 4 H(+)(out)</text>
        <dbReference type="Rhea" id="RHEA:29091"/>
        <dbReference type="Rhea" id="RHEA-COMP:9565"/>
        <dbReference type="Rhea" id="RHEA-COMP:9566"/>
        <dbReference type="ChEBI" id="CHEBI:15378"/>
        <dbReference type="ChEBI" id="CHEBI:16389"/>
        <dbReference type="ChEBI" id="CHEBI:17976"/>
        <dbReference type="ChEBI" id="CHEBI:57540"/>
        <dbReference type="ChEBI" id="CHEBI:57945"/>
        <dbReference type="EC" id="7.1.1.2"/>
    </reaction>
</comment>
<dbReference type="PANTHER" id="PTHR46552:SF1">
    <property type="entry name" value="NADH-UBIQUINONE OXIDOREDUCTASE CHAIN 2"/>
    <property type="match status" value="1"/>
</dbReference>
<evidence type="ECO:0000256" key="12">
    <source>
        <dbReference type="ARBA" id="ARBA00022989"/>
    </source>
</evidence>
<comment type="subcellular location">
    <subcellularLocation>
        <location evidence="2 18">Mitochondrion inner membrane</location>
        <topology evidence="2 18">Multi-pass membrane protein</topology>
    </subcellularLocation>
</comment>
<geneLocation type="mitochondrion" evidence="20"/>
<organism evidence="20">
    <name type="scientific">Tropidocephala brunnipennis</name>
    <dbReference type="NCBI Taxonomy" id="2008871"/>
    <lineage>
        <taxon>Eukaryota</taxon>
        <taxon>Metazoa</taxon>
        <taxon>Ecdysozoa</taxon>
        <taxon>Arthropoda</taxon>
        <taxon>Hexapoda</taxon>
        <taxon>Insecta</taxon>
        <taxon>Pterygota</taxon>
        <taxon>Neoptera</taxon>
        <taxon>Paraneoptera</taxon>
        <taxon>Hemiptera</taxon>
        <taxon>Auchenorrhyncha</taxon>
        <taxon>Fulgoroidea</taxon>
        <taxon>Delphacidae</taxon>
        <taxon>Delphacinae</taxon>
        <taxon>Tropidocephala</taxon>
    </lineage>
</organism>
<feature type="transmembrane region" description="Helical" evidence="18">
    <location>
        <begin position="299"/>
        <end position="318"/>
    </location>
</feature>
<gene>
    <name evidence="20" type="primary">ND2</name>
</gene>
<protein>
    <recommendedName>
        <fullName evidence="5 18">NADH-ubiquinone oxidoreductase chain 2</fullName>
        <ecNumber evidence="4 18">7.1.1.2</ecNumber>
    </recommendedName>
</protein>
<dbReference type="EMBL" id="MH293471">
    <property type="protein sequence ID" value="QBZ38043.1"/>
    <property type="molecule type" value="Genomic_DNA"/>
</dbReference>
<evidence type="ECO:0000256" key="17">
    <source>
        <dbReference type="ARBA" id="ARBA00049551"/>
    </source>
</evidence>
<accession>A0A7S5DCG4</accession>
<keyword evidence="10 18" id="KW-1278">Translocase</keyword>
<feature type="transmembrane region" description="Helical" evidence="18">
    <location>
        <begin position="228"/>
        <end position="248"/>
    </location>
</feature>
<evidence type="ECO:0000256" key="10">
    <source>
        <dbReference type="ARBA" id="ARBA00022967"/>
    </source>
</evidence>
<evidence type="ECO:0000256" key="2">
    <source>
        <dbReference type="ARBA" id="ARBA00004448"/>
    </source>
</evidence>
<evidence type="ECO:0000256" key="18">
    <source>
        <dbReference type="RuleBase" id="RU003403"/>
    </source>
</evidence>
<comment type="function">
    <text evidence="1">Core subunit of the mitochondrial membrane respiratory chain NADH dehydrogenase (Complex I) that is believed to belong to the minimal assembly required for catalysis. Complex I functions in the transfer of electrons from NADH to the respiratory chain. The immediate electron acceptor for the enzyme is believed to be ubiquinone.</text>
</comment>
<evidence type="ECO:0000256" key="9">
    <source>
        <dbReference type="ARBA" id="ARBA00022792"/>
    </source>
</evidence>
<evidence type="ECO:0000256" key="15">
    <source>
        <dbReference type="ARBA" id="ARBA00023128"/>
    </source>
</evidence>
<keyword evidence="8 18" id="KW-0812">Transmembrane</keyword>
<dbReference type="InterPro" id="IPR050175">
    <property type="entry name" value="Complex_I_Subunit_2"/>
</dbReference>
<keyword evidence="9 18" id="KW-0999">Mitochondrion inner membrane</keyword>
<keyword evidence="7 18" id="KW-0679">Respiratory chain</keyword>
<keyword evidence="16 18" id="KW-0472">Membrane</keyword>
<dbReference type="CTD" id="4536"/>